<reference evidence="2" key="2">
    <citation type="submission" date="2022-09" db="EMBL/GenBank/DDBJ databases">
        <title>Biosynthetic gene clusters of Dactylosporangioum fulvum.</title>
        <authorList>
            <person name="Caradec T."/>
        </authorList>
    </citation>
    <scope>NUCLEOTIDE SEQUENCE</scope>
    <source>
        <strain evidence="2">NRRL B-16292</strain>
    </source>
</reference>
<feature type="transmembrane region" description="Helical" evidence="1">
    <location>
        <begin position="200"/>
        <end position="221"/>
    </location>
</feature>
<dbReference type="EMBL" id="CP073720">
    <property type="protein sequence ID" value="UWP84359.1"/>
    <property type="molecule type" value="Genomic_DNA"/>
</dbReference>
<keyword evidence="1" id="KW-0812">Transmembrane</keyword>
<evidence type="ECO:0000256" key="1">
    <source>
        <dbReference type="SAM" id="Phobius"/>
    </source>
</evidence>
<proteinExistence type="predicted"/>
<gene>
    <name evidence="2" type="ORF">Dfulv_09030</name>
</gene>
<dbReference type="Proteomes" id="UP001059617">
    <property type="component" value="Chromosome"/>
</dbReference>
<keyword evidence="1" id="KW-1133">Transmembrane helix</keyword>
<protein>
    <submittedName>
        <fullName evidence="2">Permease prefix domain 1-containing protein</fullName>
    </submittedName>
</protein>
<keyword evidence="1" id="KW-0472">Membrane</keyword>
<evidence type="ECO:0000313" key="2">
    <source>
        <dbReference type="EMBL" id="UWP84359.1"/>
    </source>
</evidence>
<dbReference type="RefSeq" id="WP_259862187.1">
    <property type="nucleotide sequence ID" value="NZ_BAAAST010000005.1"/>
</dbReference>
<name>A0ABY5W5Q9_9ACTN</name>
<evidence type="ECO:0000313" key="3">
    <source>
        <dbReference type="Proteomes" id="UP001059617"/>
    </source>
</evidence>
<accession>A0ABY5W5Q9</accession>
<sequence>MEVVSHRKADGPIDHYVDGLAAALRGPRKHRAEMVMEARHSLQDAADAFEDAGLDRADAERRAVGEFGTYRQVVPAYQAELANLQGRRTAAWIALALPVVNLLEPLMWWDSPWSTDKASRFYWVLVDHFQYTSFLAAAIAALVIVGFSWGSRFLGDGVRYARMVGLGTMMFLGLHGLVGAAVFVLSIYQWPAAVTWPPVLIGMMVNLAAFGYAGVLAVRCVSFANTTPRLPGNAGTGPLTTRWPAGA</sequence>
<dbReference type="InterPro" id="IPR047928">
    <property type="entry name" value="Perm_prefix_1"/>
</dbReference>
<feature type="transmembrane region" description="Helical" evidence="1">
    <location>
        <begin position="90"/>
        <end position="109"/>
    </location>
</feature>
<feature type="transmembrane region" description="Helical" evidence="1">
    <location>
        <begin position="129"/>
        <end position="151"/>
    </location>
</feature>
<reference evidence="2" key="1">
    <citation type="submission" date="2021-04" db="EMBL/GenBank/DDBJ databases">
        <authorList>
            <person name="Hartkoorn R.C."/>
            <person name="Beaudoing E."/>
            <person name="Hot D."/>
        </authorList>
    </citation>
    <scope>NUCLEOTIDE SEQUENCE</scope>
    <source>
        <strain evidence="2">NRRL B-16292</strain>
    </source>
</reference>
<feature type="transmembrane region" description="Helical" evidence="1">
    <location>
        <begin position="163"/>
        <end position="188"/>
    </location>
</feature>
<keyword evidence="3" id="KW-1185">Reference proteome</keyword>
<organism evidence="2 3">
    <name type="scientific">Dactylosporangium fulvum</name>
    <dbReference type="NCBI Taxonomy" id="53359"/>
    <lineage>
        <taxon>Bacteria</taxon>
        <taxon>Bacillati</taxon>
        <taxon>Actinomycetota</taxon>
        <taxon>Actinomycetes</taxon>
        <taxon>Micromonosporales</taxon>
        <taxon>Micromonosporaceae</taxon>
        <taxon>Dactylosporangium</taxon>
    </lineage>
</organism>
<dbReference type="NCBIfam" id="NF038403">
    <property type="entry name" value="perm_prefix_1"/>
    <property type="match status" value="1"/>
</dbReference>